<keyword evidence="12" id="KW-0472">Membrane</keyword>
<evidence type="ECO:0000256" key="6">
    <source>
        <dbReference type="ARBA" id="ARBA00022692"/>
    </source>
</evidence>
<dbReference type="GO" id="GO:0008270">
    <property type="term" value="F:zinc ion binding"/>
    <property type="evidence" value="ECO:0007669"/>
    <property type="project" value="UniProtKB-KW"/>
</dbReference>
<comment type="similarity">
    <text evidence="13">Belongs to the RING-type zinc finger family. ATL subfamily.</text>
</comment>
<dbReference type="InterPro" id="IPR013083">
    <property type="entry name" value="Znf_RING/FYVE/PHD"/>
</dbReference>
<dbReference type="GO" id="GO:0016020">
    <property type="term" value="C:membrane"/>
    <property type="evidence" value="ECO:0007669"/>
    <property type="project" value="UniProtKB-SubCell"/>
</dbReference>
<dbReference type="SMART" id="SM00184">
    <property type="entry name" value="RING"/>
    <property type="match status" value="1"/>
</dbReference>
<dbReference type="PROSITE" id="PS50089">
    <property type="entry name" value="ZF_RING_2"/>
    <property type="match status" value="1"/>
</dbReference>
<evidence type="ECO:0000256" key="3">
    <source>
        <dbReference type="ARBA" id="ARBA00004906"/>
    </source>
</evidence>
<evidence type="ECO:0000256" key="14">
    <source>
        <dbReference type="PROSITE-ProRule" id="PRU00175"/>
    </source>
</evidence>
<keyword evidence="10" id="KW-0862">Zinc</keyword>
<keyword evidence="11" id="KW-1133">Transmembrane helix</keyword>
<dbReference type="SUPFAM" id="SSF57850">
    <property type="entry name" value="RING/U-box"/>
    <property type="match status" value="1"/>
</dbReference>
<feature type="domain" description="RING-type" evidence="15">
    <location>
        <begin position="64"/>
        <end position="106"/>
    </location>
</feature>
<evidence type="ECO:0000256" key="10">
    <source>
        <dbReference type="ARBA" id="ARBA00022833"/>
    </source>
</evidence>
<comment type="pathway">
    <text evidence="3">Protein modification; protein ubiquitination.</text>
</comment>
<sequence length="281" mass="31278">MKKPNSSSIFQSNRYPETSTSDAIQRQLQQLFLLHDSGLDQALIDTLPLFFYKDIMGLKEQFDCAVCLCEFSSQDKLRLLPLCGHAFHFHCIDTWLLSNSTCPLCRTTLFSSTFQIHNPLFNSDVSREFPNGISIEVENAPSSSHKHASVADIVTEKSVFSVRLGKFRSLNNASEGHEVDGETSSHLDARRCYSMGSFQYVVADSDLQVELPHENVGGQVSDGDLEKERISSGHNVDSFSVSKIWLWSKKSKLPSCLDTNVIVASPLNGLKLPSTERSQAV</sequence>
<dbReference type="Proteomes" id="UP001370490">
    <property type="component" value="Unassembled WGS sequence"/>
</dbReference>
<evidence type="ECO:0000256" key="4">
    <source>
        <dbReference type="ARBA" id="ARBA00012483"/>
    </source>
</evidence>
<keyword evidence="6" id="KW-0812">Transmembrane</keyword>
<evidence type="ECO:0000313" key="17">
    <source>
        <dbReference type="Proteomes" id="UP001370490"/>
    </source>
</evidence>
<dbReference type="EC" id="2.3.2.27" evidence="4"/>
<dbReference type="GO" id="GO:0061630">
    <property type="term" value="F:ubiquitin protein ligase activity"/>
    <property type="evidence" value="ECO:0007669"/>
    <property type="project" value="UniProtKB-EC"/>
</dbReference>
<evidence type="ECO:0000256" key="12">
    <source>
        <dbReference type="ARBA" id="ARBA00023136"/>
    </source>
</evidence>
<comment type="subcellular location">
    <subcellularLocation>
        <location evidence="2">Membrane</location>
        <topology evidence="2">Single-pass membrane protein</topology>
    </subcellularLocation>
</comment>
<dbReference type="EMBL" id="JBAMMX010000016">
    <property type="protein sequence ID" value="KAK6924878.1"/>
    <property type="molecule type" value="Genomic_DNA"/>
</dbReference>
<keyword evidence="17" id="KW-1185">Reference proteome</keyword>
<keyword evidence="5" id="KW-0808">Transferase</keyword>
<accession>A0AAN8UXM8</accession>
<evidence type="ECO:0000313" key="16">
    <source>
        <dbReference type="EMBL" id="KAK6924878.1"/>
    </source>
</evidence>
<evidence type="ECO:0000256" key="5">
    <source>
        <dbReference type="ARBA" id="ARBA00022679"/>
    </source>
</evidence>
<protein>
    <recommendedName>
        <fullName evidence="4">RING-type E3 ubiquitin transferase</fullName>
        <ecNumber evidence="4">2.3.2.27</ecNumber>
    </recommendedName>
</protein>
<keyword evidence="9" id="KW-0833">Ubl conjugation pathway</keyword>
<evidence type="ECO:0000256" key="8">
    <source>
        <dbReference type="ARBA" id="ARBA00022771"/>
    </source>
</evidence>
<dbReference type="GO" id="GO:0031625">
    <property type="term" value="F:ubiquitin protein ligase binding"/>
    <property type="evidence" value="ECO:0007669"/>
    <property type="project" value="TreeGrafter"/>
</dbReference>
<comment type="caution">
    <text evidence="16">The sequence shown here is derived from an EMBL/GenBank/DDBJ whole genome shotgun (WGS) entry which is preliminary data.</text>
</comment>
<dbReference type="Gene3D" id="3.30.40.10">
    <property type="entry name" value="Zinc/RING finger domain, C3HC4 (zinc finger)"/>
    <property type="match status" value="1"/>
</dbReference>
<evidence type="ECO:0000256" key="11">
    <source>
        <dbReference type="ARBA" id="ARBA00022989"/>
    </source>
</evidence>
<evidence type="ECO:0000256" key="13">
    <source>
        <dbReference type="ARBA" id="ARBA00024209"/>
    </source>
</evidence>
<comment type="catalytic activity">
    <reaction evidence="1">
        <text>S-ubiquitinyl-[E2 ubiquitin-conjugating enzyme]-L-cysteine + [acceptor protein]-L-lysine = [E2 ubiquitin-conjugating enzyme]-L-cysteine + N(6)-ubiquitinyl-[acceptor protein]-L-lysine.</text>
        <dbReference type="EC" id="2.3.2.27"/>
    </reaction>
</comment>
<evidence type="ECO:0000256" key="1">
    <source>
        <dbReference type="ARBA" id="ARBA00000900"/>
    </source>
</evidence>
<proteinExistence type="inferred from homology"/>
<dbReference type="Pfam" id="PF13639">
    <property type="entry name" value="zf-RING_2"/>
    <property type="match status" value="1"/>
</dbReference>
<keyword evidence="7" id="KW-0479">Metal-binding</keyword>
<keyword evidence="8 14" id="KW-0863">Zinc-finger</keyword>
<name>A0AAN8UXM8_9MAGN</name>
<organism evidence="16 17">
    <name type="scientific">Dillenia turbinata</name>
    <dbReference type="NCBI Taxonomy" id="194707"/>
    <lineage>
        <taxon>Eukaryota</taxon>
        <taxon>Viridiplantae</taxon>
        <taxon>Streptophyta</taxon>
        <taxon>Embryophyta</taxon>
        <taxon>Tracheophyta</taxon>
        <taxon>Spermatophyta</taxon>
        <taxon>Magnoliopsida</taxon>
        <taxon>eudicotyledons</taxon>
        <taxon>Gunneridae</taxon>
        <taxon>Pentapetalae</taxon>
        <taxon>Dilleniales</taxon>
        <taxon>Dilleniaceae</taxon>
        <taxon>Dillenia</taxon>
    </lineage>
</organism>
<evidence type="ECO:0000256" key="9">
    <source>
        <dbReference type="ARBA" id="ARBA00022786"/>
    </source>
</evidence>
<evidence type="ECO:0000256" key="2">
    <source>
        <dbReference type="ARBA" id="ARBA00004167"/>
    </source>
</evidence>
<dbReference type="CDD" id="cd16461">
    <property type="entry name" value="RING-H2_EL5-like"/>
    <property type="match status" value="1"/>
</dbReference>
<evidence type="ECO:0000259" key="15">
    <source>
        <dbReference type="PROSITE" id="PS50089"/>
    </source>
</evidence>
<dbReference type="PANTHER" id="PTHR45768">
    <property type="entry name" value="E3 UBIQUITIN-PROTEIN LIGASE RNF13-LIKE"/>
    <property type="match status" value="1"/>
</dbReference>
<dbReference type="InterPro" id="IPR001841">
    <property type="entry name" value="Znf_RING"/>
</dbReference>
<dbReference type="FunFam" id="3.30.40.10:FF:000187">
    <property type="entry name" value="E3 ubiquitin-protein ligase ATL6"/>
    <property type="match status" value="1"/>
</dbReference>
<reference evidence="16 17" key="1">
    <citation type="submission" date="2023-12" db="EMBL/GenBank/DDBJ databases">
        <title>A high-quality genome assembly for Dillenia turbinata (Dilleniales).</title>
        <authorList>
            <person name="Chanderbali A."/>
        </authorList>
    </citation>
    <scope>NUCLEOTIDE SEQUENCE [LARGE SCALE GENOMIC DNA]</scope>
    <source>
        <strain evidence="16">LSX21</strain>
        <tissue evidence="16">Leaf</tissue>
    </source>
</reference>
<evidence type="ECO:0000256" key="7">
    <source>
        <dbReference type="ARBA" id="ARBA00022723"/>
    </source>
</evidence>
<dbReference type="AlphaFoldDB" id="A0AAN8UXM8"/>
<dbReference type="PANTHER" id="PTHR45768:SF18">
    <property type="entry name" value="RING-H2 FINGER PROTEIN ATL47-RELATED"/>
    <property type="match status" value="1"/>
</dbReference>
<gene>
    <name evidence="16" type="ORF">RJ641_009204</name>
</gene>